<dbReference type="Proteomes" id="UP000007472">
    <property type="component" value="Chromosome"/>
</dbReference>
<sequence length="388" mass="42145">MKIKKYISAVALMAASTSILAQEVINIGVTVPQTGPAASLGIPQKNTLEVLYKEIDGIPVKFTFLDDGGETSAAVRNMRKLISENKIDIMLGSLVTAPTLAMTEVAHETKTPLIGFTGNKNTVVPMDENKKWVFEAAQTDEIMAKAIFDAIKKQNVKTLAIIGFNDAYGQLWAREMEGVLKDTDIKIVANESFARKDTSVSGQVLKIISKNPDAVLVATSGTPGALPTRELRNRGFKGIIYHTHGSANGDFLRVCATACEGVILPIGPVVIADQIEDSNPTKAVALSYKEPYEKKFGEGSANAFGAYIYDASLLAKAGISEVLKKGLKPGSEEFRVALREALENVKEVVTTQSVFNMTPENHSGIDDRSRVLVEIKDKKWVYRPDLLK</sequence>
<keyword evidence="2 3" id="KW-0732">Signal</keyword>
<organism evidence="5 6">
    <name type="scientific">Taylorella equigenitalis (strain MCE9)</name>
    <dbReference type="NCBI Taxonomy" id="937774"/>
    <lineage>
        <taxon>Bacteria</taxon>
        <taxon>Pseudomonadati</taxon>
        <taxon>Pseudomonadota</taxon>
        <taxon>Betaproteobacteria</taxon>
        <taxon>Burkholderiales</taxon>
        <taxon>Alcaligenaceae</taxon>
        <taxon>Taylorella</taxon>
    </lineage>
</organism>
<evidence type="ECO:0000259" key="4">
    <source>
        <dbReference type="Pfam" id="PF13458"/>
    </source>
</evidence>
<feature type="chain" id="PRO_5025017702" evidence="3">
    <location>
        <begin position="22"/>
        <end position="388"/>
    </location>
</feature>
<feature type="domain" description="Leucine-binding protein" evidence="4">
    <location>
        <begin position="25"/>
        <end position="366"/>
    </location>
</feature>
<dbReference type="InterPro" id="IPR051010">
    <property type="entry name" value="BCAA_transport"/>
</dbReference>
<dbReference type="Gene3D" id="3.40.50.2300">
    <property type="match status" value="2"/>
</dbReference>
<dbReference type="CDD" id="cd06333">
    <property type="entry name" value="PBP1_ABC_RPA1789-like"/>
    <property type="match status" value="1"/>
</dbReference>
<dbReference type="PANTHER" id="PTHR30483:SF38">
    <property type="entry name" value="BLR7848 PROTEIN"/>
    <property type="match status" value="1"/>
</dbReference>
<dbReference type="PANTHER" id="PTHR30483">
    <property type="entry name" value="LEUCINE-SPECIFIC-BINDING PROTEIN"/>
    <property type="match status" value="1"/>
</dbReference>
<reference evidence="5 6" key="1">
    <citation type="journal article" date="2011" name="J. Bacteriol.">
        <title>Genome sequence of Taylorella equigenitalis MCE9, the causative agent of contagious equine metritis.</title>
        <authorList>
            <person name="Hebert L."/>
            <person name="Moumen B."/>
            <person name="Duquesne F."/>
            <person name="Breuil M.F."/>
            <person name="Laugier C."/>
            <person name="Batto J.M."/>
            <person name="Renault P."/>
            <person name="Petry S."/>
        </authorList>
    </citation>
    <scope>NUCLEOTIDE SEQUENCE [LARGE SCALE GENOMIC DNA]</scope>
    <source>
        <strain evidence="5 6">MCE9</strain>
    </source>
</reference>
<evidence type="ECO:0000256" key="3">
    <source>
        <dbReference type="SAM" id="SignalP"/>
    </source>
</evidence>
<evidence type="ECO:0000313" key="6">
    <source>
        <dbReference type="Proteomes" id="UP000007472"/>
    </source>
</evidence>
<feature type="signal peptide" evidence="3">
    <location>
        <begin position="1"/>
        <end position="21"/>
    </location>
</feature>
<dbReference type="InterPro" id="IPR028081">
    <property type="entry name" value="Leu-bd"/>
</dbReference>
<dbReference type="AlphaFoldDB" id="A0A654KHW8"/>
<evidence type="ECO:0000313" key="5">
    <source>
        <dbReference type="EMBL" id="ADU92000.1"/>
    </source>
</evidence>
<dbReference type="Pfam" id="PF13458">
    <property type="entry name" value="Peripla_BP_6"/>
    <property type="match status" value="1"/>
</dbReference>
<dbReference type="InterPro" id="IPR028082">
    <property type="entry name" value="Peripla_BP_I"/>
</dbReference>
<comment type="similarity">
    <text evidence="1">Belongs to the leucine-binding protein family.</text>
</comment>
<protein>
    <submittedName>
        <fullName evidence="5">Leucine-, isoleucine-, valine-, threonine-, and alanine-binding protein</fullName>
    </submittedName>
</protein>
<evidence type="ECO:0000256" key="2">
    <source>
        <dbReference type="ARBA" id="ARBA00022729"/>
    </source>
</evidence>
<dbReference type="KEGG" id="teq:TEQUI_1076"/>
<dbReference type="SUPFAM" id="SSF53822">
    <property type="entry name" value="Periplasmic binding protein-like I"/>
    <property type="match status" value="1"/>
</dbReference>
<accession>A0A654KHW8</accession>
<proteinExistence type="inferred from homology"/>
<gene>
    <name evidence="5" type="ordered locus">TEQUI_1076</name>
</gene>
<name>A0A654KHW8_TAYEM</name>
<dbReference type="EMBL" id="CP002456">
    <property type="protein sequence ID" value="ADU92000.1"/>
    <property type="molecule type" value="Genomic_DNA"/>
</dbReference>
<evidence type="ECO:0000256" key="1">
    <source>
        <dbReference type="ARBA" id="ARBA00010062"/>
    </source>
</evidence>